<dbReference type="Pfam" id="PF07890">
    <property type="entry name" value="Rrp15p"/>
    <property type="match status" value="1"/>
</dbReference>
<dbReference type="GO" id="GO:0000460">
    <property type="term" value="P:maturation of 5.8S rRNA"/>
    <property type="evidence" value="ECO:0007669"/>
    <property type="project" value="TreeGrafter"/>
</dbReference>
<feature type="non-terminal residue" evidence="4">
    <location>
        <position position="1"/>
    </location>
</feature>
<dbReference type="GO" id="GO:0030687">
    <property type="term" value="C:preribosome, large subunit precursor"/>
    <property type="evidence" value="ECO:0007669"/>
    <property type="project" value="TreeGrafter"/>
</dbReference>
<reference evidence="4" key="1">
    <citation type="journal article" date="2015" name="Insect Biochem. Mol. Biol.">
        <title>An insight into the sialome of the horse fly, Tabanus bromius.</title>
        <authorList>
            <person name="Ribeiro J.M."/>
            <person name="Kazimirova M."/>
            <person name="Takac P."/>
            <person name="Andersen J.F."/>
            <person name="Francischetti I.M."/>
        </authorList>
    </citation>
    <scope>NUCLEOTIDE SEQUENCE</scope>
</reference>
<dbReference type="AlphaFoldDB" id="A0A0K8TNF2"/>
<sequence>ENHNADEENEESKEHSGWANCVAHVLHQNKPHTKKTLVLSRAKNLSKVKKEKVTKQYAFEVEGEEEAEEDTKPEVKAEEEKTETKPKTKKIVQYRVKASAADRERERALRKIATKGVVQLFNAVRLQQKNIQKELKAAGKLDHRREAVLNNIDKKGFLNVLMGGERAKSEYVDNPVKNEMKTKNEEKHEDKQGWSVLRSDFMTGKATKH</sequence>
<comment type="similarity">
    <text evidence="1">Belongs to the RRP15 family.</text>
</comment>
<dbReference type="EMBL" id="GDAI01002143">
    <property type="protein sequence ID" value="JAI15460.1"/>
    <property type="molecule type" value="mRNA"/>
</dbReference>
<accession>A0A0K8TNF2</accession>
<name>A0A0K8TNF2_TABBR</name>
<organism evidence="4">
    <name type="scientific">Tabanus bromius</name>
    <name type="common">Band-eyed brown horse fly</name>
    <dbReference type="NCBI Taxonomy" id="304241"/>
    <lineage>
        <taxon>Eukaryota</taxon>
        <taxon>Metazoa</taxon>
        <taxon>Ecdysozoa</taxon>
        <taxon>Arthropoda</taxon>
        <taxon>Hexapoda</taxon>
        <taxon>Insecta</taxon>
        <taxon>Pterygota</taxon>
        <taxon>Neoptera</taxon>
        <taxon>Endopterygota</taxon>
        <taxon>Diptera</taxon>
        <taxon>Brachycera</taxon>
        <taxon>Tabanomorpha</taxon>
        <taxon>Tabanoidea</taxon>
        <taxon>Tabanidae</taxon>
        <taxon>Tabanus</taxon>
    </lineage>
</organism>
<feature type="compositionally biased region" description="Basic and acidic residues" evidence="3">
    <location>
        <begin position="70"/>
        <end position="86"/>
    </location>
</feature>
<evidence type="ECO:0000256" key="3">
    <source>
        <dbReference type="SAM" id="MobiDB-lite"/>
    </source>
</evidence>
<dbReference type="GO" id="GO:0000470">
    <property type="term" value="P:maturation of LSU-rRNA"/>
    <property type="evidence" value="ECO:0007669"/>
    <property type="project" value="TreeGrafter"/>
</dbReference>
<dbReference type="PANTHER" id="PTHR13245:SF14">
    <property type="entry name" value="RRP15-LIKE PROTEIN"/>
    <property type="match status" value="1"/>
</dbReference>
<dbReference type="InterPro" id="IPR012459">
    <property type="entry name" value="Rrp15"/>
</dbReference>
<feature type="region of interest" description="Disordered" evidence="3">
    <location>
        <begin position="59"/>
        <end position="88"/>
    </location>
</feature>
<protein>
    <recommendedName>
        <fullName evidence="2">RRP15-like protein</fullName>
    </recommendedName>
</protein>
<proteinExistence type="evidence at transcript level"/>
<feature type="non-terminal residue" evidence="4">
    <location>
        <position position="209"/>
    </location>
</feature>
<dbReference type="PANTHER" id="PTHR13245">
    <property type="entry name" value="RRP15-LIKE PROTEIN"/>
    <property type="match status" value="1"/>
</dbReference>
<evidence type="ECO:0000256" key="1">
    <source>
        <dbReference type="ARBA" id="ARBA00007462"/>
    </source>
</evidence>
<evidence type="ECO:0000256" key="2">
    <source>
        <dbReference type="ARBA" id="ARBA00017475"/>
    </source>
</evidence>
<evidence type="ECO:0000313" key="4">
    <source>
        <dbReference type="EMBL" id="JAI15460.1"/>
    </source>
</evidence>